<feature type="transmembrane region" description="Helical" evidence="2">
    <location>
        <begin position="245"/>
        <end position="266"/>
    </location>
</feature>
<dbReference type="GeneID" id="9596760"/>
<feature type="region of interest" description="Disordered" evidence="1">
    <location>
        <begin position="431"/>
        <end position="468"/>
    </location>
</feature>
<dbReference type="Proteomes" id="UP000007431">
    <property type="component" value="Unassembled WGS sequence"/>
</dbReference>
<organism evidence="4">
    <name type="scientific">Schizophyllum commune (strain H4-8 / FGSC 9210)</name>
    <name type="common">Split gill fungus</name>
    <dbReference type="NCBI Taxonomy" id="578458"/>
    <lineage>
        <taxon>Eukaryota</taxon>
        <taxon>Fungi</taxon>
        <taxon>Dikarya</taxon>
        <taxon>Basidiomycota</taxon>
        <taxon>Agaricomycotina</taxon>
        <taxon>Agaricomycetes</taxon>
        <taxon>Agaricomycetidae</taxon>
        <taxon>Agaricales</taxon>
        <taxon>Schizophyllaceae</taxon>
        <taxon>Schizophyllum</taxon>
    </lineage>
</organism>
<feature type="compositionally biased region" description="Low complexity" evidence="1">
    <location>
        <begin position="381"/>
        <end position="403"/>
    </location>
</feature>
<sequence>MVNTNPFPPTHGFIGPRDAVWLQQWTSELAVLFVFVGIHSTFYIISTHLLIRSRLHYPSIDNRLGRHINTSDGAKPSKDTSDTSRPEDHDQCAAQNELPHQRHGRSMAHLCLISGEQSSPSVSRGLPVWDLLTSKPTMLLVSVTANTVLTVVSILNQTTKENLPRSLLLTVPLLVTNLTATGLMGWKAWTHREYVCDSFLRRKHKSRAELALLLLVESGLAYCAVWVVVLVSGLGALPGDQRSTLLGALCSICGAYPTFIVIMVGLQRSSVDSVLAGDSALVPLTPGRWSGTSKGMSAGIKAKFSSREKVNVYGVDRDAEGHNANEQYTAFMMPMSPTRQSWPFAVPPTGPSPSRRQMPKRASSPPGAAEFGRLIRVPERSSSLVSSGASMVSPGPDSSMIAPSPASPMPYAAMSPSSTFSALDAMSEVPLMSSSHGGHSRQSSYGGHSRSSSDAPLLGSGNGLHSMSSSDAPLLGSYNDNRISMEDTSFIDMASSEGGHTSSNMVELPTPAPTSARPDFPEASARKRDTYRLSYPTMAWTDNHRASLKDTRKGFVRLSTVDEA</sequence>
<gene>
    <name evidence="3" type="ORF">SCHCODRAFT_237818</name>
</gene>
<dbReference type="AlphaFoldDB" id="D8QHC6"/>
<dbReference type="HOGENOM" id="CLU_483245_0_0_1"/>
<name>D8QHC6_SCHCM</name>
<feature type="transmembrane region" description="Helical" evidence="2">
    <location>
        <begin position="210"/>
        <end position="233"/>
    </location>
</feature>
<keyword evidence="2" id="KW-0812">Transmembrane</keyword>
<feature type="compositionally biased region" description="Basic and acidic residues" evidence="1">
    <location>
        <begin position="75"/>
        <end position="91"/>
    </location>
</feature>
<protein>
    <submittedName>
        <fullName evidence="3">Uncharacterized protein</fullName>
    </submittedName>
</protein>
<dbReference type="RefSeq" id="XP_003027819.1">
    <property type="nucleotide sequence ID" value="XM_003027773.1"/>
</dbReference>
<evidence type="ECO:0000313" key="3">
    <source>
        <dbReference type="EMBL" id="EFI92916.1"/>
    </source>
</evidence>
<feature type="region of interest" description="Disordered" evidence="1">
    <location>
        <begin position="344"/>
        <end position="403"/>
    </location>
</feature>
<keyword evidence="4" id="KW-1185">Reference proteome</keyword>
<dbReference type="InParanoid" id="D8QHC6"/>
<feature type="compositionally biased region" description="Low complexity" evidence="1">
    <location>
        <begin position="433"/>
        <end position="453"/>
    </location>
</feature>
<evidence type="ECO:0000256" key="1">
    <source>
        <dbReference type="SAM" id="MobiDB-lite"/>
    </source>
</evidence>
<proteinExistence type="predicted"/>
<feature type="transmembrane region" description="Helical" evidence="2">
    <location>
        <begin position="137"/>
        <end position="155"/>
    </location>
</feature>
<dbReference type="VEuPathDB" id="FungiDB:SCHCODRAFT_02602770"/>
<dbReference type="EMBL" id="GL377312">
    <property type="protein sequence ID" value="EFI92916.1"/>
    <property type="molecule type" value="Genomic_DNA"/>
</dbReference>
<keyword evidence="2" id="KW-0472">Membrane</keyword>
<dbReference type="KEGG" id="scm:SCHCO_02602770"/>
<evidence type="ECO:0000256" key="2">
    <source>
        <dbReference type="SAM" id="Phobius"/>
    </source>
</evidence>
<evidence type="ECO:0000313" key="4">
    <source>
        <dbReference type="Proteomes" id="UP000007431"/>
    </source>
</evidence>
<feature type="region of interest" description="Disordered" evidence="1">
    <location>
        <begin position="66"/>
        <end position="91"/>
    </location>
</feature>
<feature type="transmembrane region" description="Helical" evidence="2">
    <location>
        <begin position="29"/>
        <end position="51"/>
    </location>
</feature>
<accession>D8QHC6</accession>
<dbReference type="OrthoDB" id="2744793at2759"/>
<feature type="transmembrane region" description="Helical" evidence="2">
    <location>
        <begin position="167"/>
        <end position="189"/>
    </location>
</feature>
<keyword evidence="2" id="KW-1133">Transmembrane helix</keyword>
<reference evidence="3 4" key="1">
    <citation type="journal article" date="2010" name="Nat. Biotechnol.">
        <title>Genome sequence of the model mushroom Schizophyllum commune.</title>
        <authorList>
            <person name="Ohm R.A."/>
            <person name="de Jong J.F."/>
            <person name="Lugones L.G."/>
            <person name="Aerts A."/>
            <person name="Kothe E."/>
            <person name="Stajich J.E."/>
            <person name="de Vries R.P."/>
            <person name="Record E."/>
            <person name="Levasseur A."/>
            <person name="Baker S.E."/>
            <person name="Bartholomew K.A."/>
            <person name="Coutinho P.M."/>
            <person name="Erdmann S."/>
            <person name="Fowler T.J."/>
            <person name="Gathman A.C."/>
            <person name="Lombard V."/>
            <person name="Henrissat B."/>
            <person name="Knabe N."/>
            <person name="Kuees U."/>
            <person name="Lilly W.W."/>
            <person name="Lindquist E."/>
            <person name="Lucas S."/>
            <person name="Magnuson J.K."/>
            <person name="Piumi F."/>
            <person name="Raudaskoski M."/>
            <person name="Salamov A."/>
            <person name="Schmutz J."/>
            <person name="Schwarze F.W.M.R."/>
            <person name="vanKuyk P.A."/>
            <person name="Horton J.S."/>
            <person name="Grigoriev I.V."/>
            <person name="Woesten H.A.B."/>
        </authorList>
    </citation>
    <scope>NUCLEOTIDE SEQUENCE [LARGE SCALE GENOMIC DNA]</scope>
    <source>
        <strain evidence="4">H4-8 / FGSC 9210</strain>
    </source>
</reference>